<dbReference type="Pfam" id="PF04264">
    <property type="entry name" value="YceI"/>
    <property type="match status" value="1"/>
</dbReference>
<dbReference type="PANTHER" id="PTHR34406:SF1">
    <property type="entry name" value="PROTEIN YCEI"/>
    <property type="match status" value="1"/>
</dbReference>
<dbReference type="Gene3D" id="2.40.128.110">
    <property type="entry name" value="Lipid/polyisoprenoid-binding, YceI-like"/>
    <property type="match status" value="1"/>
</dbReference>
<gene>
    <name evidence="2" type="ORF">A3C87_02550</name>
</gene>
<dbReference type="AlphaFoldDB" id="A0A1F6DLJ7"/>
<protein>
    <recommendedName>
        <fullName evidence="1">Lipid/polyisoprenoid-binding YceI-like domain-containing protein</fullName>
    </recommendedName>
</protein>
<comment type="caution">
    <text evidence="2">The sequence shown here is derived from an EMBL/GenBank/DDBJ whole genome shotgun (WGS) entry which is preliminary data.</text>
</comment>
<evidence type="ECO:0000259" key="1">
    <source>
        <dbReference type="SMART" id="SM00867"/>
    </source>
</evidence>
<sequence>MRSFFIVLLLAACGVALVAFASLLFSQIDTRLVLSRFDPSLSEPIPEVPYHAPRVIEAGMYTLASGTTTFSLSNPVESRDSYTGTTRLTTGELTLEQSKFDDWSGSGVFLLDMSSLMFPHNDDMLDLRTPDFFAVDDFPDATLTIMSIARHNNSSVFNLVGRLTMLGQTHDVLIPEATIYTREDTLVLEADFNFDRTQWGMTHASPTFSGSKGYSMLDDTVHVVFSATFSFPENE</sequence>
<dbReference type="InterPro" id="IPR036761">
    <property type="entry name" value="TTHA0802/YceI-like_sf"/>
</dbReference>
<proteinExistence type="predicted"/>
<evidence type="ECO:0000313" key="3">
    <source>
        <dbReference type="Proteomes" id="UP000176511"/>
    </source>
</evidence>
<organism evidence="2 3">
    <name type="scientific">Candidatus Kaiserbacteria bacterium RIFCSPHIGHO2_02_FULL_49_34</name>
    <dbReference type="NCBI Taxonomy" id="1798491"/>
    <lineage>
        <taxon>Bacteria</taxon>
        <taxon>Candidatus Kaiseribacteriota</taxon>
    </lineage>
</organism>
<dbReference type="PANTHER" id="PTHR34406">
    <property type="entry name" value="PROTEIN YCEI"/>
    <property type="match status" value="1"/>
</dbReference>
<name>A0A1F6DLJ7_9BACT</name>
<dbReference type="SMART" id="SM00867">
    <property type="entry name" value="YceI"/>
    <property type="match status" value="1"/>
</dbReference>
<dbReference type="EMBL" id="MFLE01000008">
    <property type="protein sequence ID" value="OGG62266.1"/>
    <property type="molecule type" value="Genomic_DNA"/>
</dbReference>
<reference evidence="2 3" key="1">
    <citation type="journal article" date="2016" name="Nat. Commun.">
        <title>Thousands of microbial genomes shed light on interconnected biogeochemical processes in an aquifer system.</title>
        <authorList>
            <person name="Anantharaman K."/>
            <person name="Brown C.T."/>
            <person name="Hug L.A."/>
            <person name="Sharon I."/>
            <person name="Castelle C.J."/>
            <person name="Probst A.J."/>
            <person name="Thomas B.C."/>
            <person name="Singh A."/>
            <person name="Wilkins M.J."/>
            <person name="Karaoz U."/>
            <person name="Brodie E.L."/>
            <person name="Williams K.H."/>
            <person name="Hubbard S.S."/>
            <person name="Banfield J.F."/>
        </authorList>
    </citation>
    <scope>NUCLEOTIDE SEQUENCE [LARGE SCALE GENOMIC DNA]</scope>
</reference>
<evidence type="ECO:0000313" key="2">
    <source>
        <dbReference type="EMBL" id="OGG62266.1"/>
    </source>
</evidence>
<dbReference type="SUPFAM" id="SSF101874">
    <property type="entry name" value="YceI-like"/>
    <property type="match status" value="1"/>
</dbReference>
<feature type="domain" description="Lipid/polyisoprenoid-binding YceI-like" evidence="1">
    <location>
        <begin position="60"/>
        <end position="230"/>
    </location>
</feature>
<dbReference type="Proteomes" id="UP000176511">
    <property type="component" value="Unassembled WGS sequence"/>
</dbReference>
<accession>A0A1F6DLJ7</accession>
<dbReference type="InterPro" id="IPR007372">
    <property type="entry name" value="Lipid/polyisoprenoid-bd_YceI"/>
</dbReference>